<keyword evidence="2 4" id="KW-0238">DNA-binding</keyword>
<dbReference type="GO" id="GO:0003677">
    <property type="term" value="F:DNA binding"/>
    <property type="evidence" value="ECO:0007669"/>
    <property type="project" value="UniProtKB-UniRule"/>
</dbReference>
<dbReference type="InterPro" id="IPR001647">
    <property type="entry name" value="HTH_TetR"/>
</dbReference>
<evidence type="ECO:0000259" key="5">
    <source>
        <dbReference type="PROSITE" id="PS50977"/>
    </source>
</evidence>
<dbReference type="PANTHER" id="PTHR43479:SF11">
    <property type="entry name" value="ACREF_ENVCD OPERON REPRESSOR-RELATED"/>
    <property type="match status" value="1"/>
</dbReference>
<dbReference type="PRINTS" id="PR00455">
    <property type="entry name" value="HTHTETR"/>
</dbReference>
<dbReference type="FunFam" id="1.10.10.60:FF:000141">
    <property type="entry name" value="TetR family transcriptional regulator"/>
    <property type="match status" value="1"/>
</dbReference>
<dbReference type="Gene3D" id="1.10.357.10">
    <property type="entry name" value="Tetracycline Repressor, domain 2"/>
    <property type="match status" value="1"/>
</dbReference>
<organism evidence="6 7">
    <name type="scientific">Secundilactobacillus malefermentans</name>
    <dbReference type="NCBI Taxonomy" id="176292"/>
    <lineage>
        <taxon>Bacteria</taxon>
        <taxon>Bacillati</taxon>
        <taxon>Bacillota</taxon>
        <taxon>Bacilli</taxon>
        <taxon>Lactobacillales</taxon>
        <taxon>Lactobacillaceae</taxon>
        <taxon>Secundilactobacillus</taxon>
    </lineage>
</organism>
<evidence type="ECO:0000256" key="1">
    <source>
        <dbReference type="ARBA" id="ARBA00023015"/>
    </source>
</evidence>
<dbReference type="InterPro" id="IPR050624">
    <property type="entry name" value="HTH-type_Tx_Regulator"/>
</dbReference>
<dbReference type="SUPFAM" id="SSF48498">
    <property type="entry name" value="Tetracyclin repressor-like, C-terminal domain"/>
    <property type="match status" value="1"/>
</dbReference>
<dbReference type="AlphaFoldDB" id="A0A4R5NHN6"/>
<accession>A0A4R5NHN6</accession>
<name>A0A4R5NHN6_9LACO</name>
<protein>
    <recommendedName>
        <fullName evidence="5">HTH tetR-type domain-containing protein</fullName>
    </recommendedName>
</protein>
<dbReference type="STRING" id="1122149.FD44_GL000117"/>
<dbReference type="InterPro" id="IPR009057">
    <property type="entry name" value="Homeodomain-like_sf"/>
</dbReference>
<feature type="DNA-binding region" description="H-T-H motif" evidence="4">
    <location>
        <begin position="32"/>
        <end position="51"/>
    </location>
</feature>
<evidence type="ECO:0000256" key="3">
    <source>
        <dbReference type="ARBA" id="ARBA00023163"/>
    </source>
</evidence>
<evidence type="ECO:0000313" key="6">
    <source>
        <dbReference type="EMBL" id="TDG73921.1"/>
    </source>
</evidence>
<evidence type="ECO:0000256" key="4">
    <source>
        <dbReference type="PROSITE-ProRule" id="PRU00335"/>
    </source>
</evidence>
<sequence length="197" mass="22653">MGKREDNAIATRKKLLDTADQLIVQRGYENISVDEIVKTAGIAKGTFYNYFERKEDLIFELSKEHFANVIDDNEAVSGDAFDVIKNYLVDYMTVIENSKIELARQWISYVSASSANRNKWKFDVQSFERILMKLIDAGKLKITTPVHQIAQLMLTEMYGILLTWCISPETVNPVTTVKRFCDLQLPSLLRDYLIQTN</sequence>
<dbReference type="Proteomes" id="UP000294854">
    <property type="component" value="Unassembled WGS sequence"/>
</dbReference>
<evidence type="ECO:0000313" key="7">
    <source>
        <dbReference type="Proteomes" id="UP000294854"/>
    </source>
</evidence>
<keyword evidence="7" id="KW-1185">Reference proteome</keyword>
<gene>
    <name evidence="6" type="ORF">C5L31_002072</name>
</gene>
<proteinExistence type="predicted"/>
<dbReference type="PANTHER" id="PTHR43479">
    <property type="entry name" value="ACREF/ENVCD OPERON REPRESSOR-RELATED"/>
    <property type="match status" value="1"/>
</dbReference>
<dbReference type="InterPro" id="IPR036271">
    <property type="entry name" value="Tet_transcr_reg_TetR-rel_C_sf"/>
</dbReference>
<evidence type="ECO:0000256" key="2">
    <source>
        <dbReference type="ARBA" id="ARBA00023125"/>
    </source>
</evidence>
<feature type="domain" description="HTH tetR-type" evidence="5">
    <location>
        <begin position="9"/>
        <end position="69"/>
    </location>
</feature>
<keyword evidence="1" id="KW-0805">Transcription regulation</keyword>
<dbReference type="EMBL" id="PUFO01000080">
    <property type="protein sequence ID" value="TDG73921.1"/>
    <property type="molecule type" value="Genomic_DNA"/>
</dbReference>
<dbReference type="SUPFAM" id="SSF46689">
    <property type="entry name" value="Homeodomain-like"/>
    <property type="match status" value="1"/>
</dbReference>
<dbReference type="RefSeq" id="WP_010619138.1">
    <property type="nucleotide sequence ID" value="NZ_CP042371.1"/>
</dbReference>
<dbReference type="GO" id="GO:0045892">
    <property type="term" value="P:negative regulation of DNA-templated transcription"/>
    <property type="evidence" value="ECO:0007669"/>
    <property type="project" value="UniProtKB-ARBA"/>
</dbReference>
<keyword evidence="3" id="KW-0804">Transcription</keyword>
<comment type="caution">
    <text evidence="6">The sequence shown here is derived from an EMBL/GenBank/DDBJ whole genome shotgun (WGS) entry which is preliminary data.</text>
</comment>
<dbReference type="PROSITE" id="PS50977">
    <property type="entry name" value="HTH_TETR_2"/>
    <property type="match status" value="1"/>
</dbReference>
<reference evidence="6 7" key="1">
    <citation type="journal article" date="2019" name="Appl. Microbiol. Biotechnol.">
        <title>Uncovering carbohydrate metabolism through a genotype-phenotype association study of 56 lactic acid bacteria genomes.</title>
        <authorList>
            <person name="Buron-Moles G."/>
            <person name="Chailyan A."/>
            <person name="Dolejs I."/>
            <person name="Forster J."/>
            <person name="Miks M.H."/>
        </authorList>
    </citation>
    <scope>NUCLEOTIDE SEQUENCE [LARGE SCALE GENOMIC DNA]</scope>
    <source>
        <strain evidence="6 7">ATCC 49373</strain>
    </source>
</reference>
<dbReference type="Pfam" id="PF00440">
    <property type="entry name" value="TetR_N"/>
    <property type="match status" value="1"/>
</dbReference>